<evidence type="ECO:0000313" key="2">
    <source>
        <dbReference type="Proteomes" id="UP000266677"/>
    </source>
</evidence>
<dbReference type="EMBL" id="QZFU01000016">
    <property type="protein sequence ID" value="RJO76490.1"/>
    <property type="molecule type" value="Genomic_DNA"/>
</dbReference>
<organism evidence="1 2">
    <name type="scientific">Nocardia panacis</name>
    <dbReference type="NCBI Taxonomy" id="2340916"/>
    <lineage>
        <taxon>Bacteria</taxon>
        <taxon>Bacillati</taxon>
        <taxon>Actinomycetota</taxon>
        <taxon>Actinomycetes</taxon>
        <taxon>Mycobacteriales</taxon>
        <taxon>Nocardiaceae</taxon>
        <taxon>Nocardia</taxon>
    </lineage>
</organism>
<dbReference type="OrthoDB" id="4562780at2"/>
<evidence type="ECO:0000313" key="1">
    <source>
        <dbReference type="EMBL" id="RJO76490.1"/>
    </source>
</evidence>
<protein>
    <submittedName>
        <fullName evidence="1">Uncharacterized protein</fullName>
    </submittedName>
</protein>
<gene>
    <name evidence="1" type="ORF">D5S18_09265</name>
</gene>
<keyword evidence="2" id="KW-1185">Reference proteome</keyword>
<comment type="caution">
    <text evidence="1">The sequence shown here is derived from an EMBL/GenBank/DDBJ whole genome shotgun (WGS) entry which is preliminary data.</text>
</comment>
<sequence length="65" mass="7389">MTGSRRRNVMGLRYRTAPELVSACRRNAQRMWARHHLTPQERANLLASWTPPAVITASLGGHSRH</sequence>
<accession>A0A3A4K9M7</accession>
<dbReference type="Proteomes" id="UP000266677">
    <property type="component" value="Unassembled WGS sequence"/>
</dbReference>
<name>A0A3A4K9M7_9NOCA</name>
<reference evidence="1 2" key="1">
    <citation type="submission" date="2018-09" db="EMBL/GenBank/DDBJ databases">
        <title>YIM PH21274 draft genome.</title>
        <authorList>
            <person name="Miao C."/>
        </authorList>
    </citation>
    <scope>NUCLEOTIDE SEQUENCE [LARGE SCALE GENOMIC DNA]</scope>
    <source>
        <strain evidence="1 2">YIM PH 21724</strain>
    </source>
</reference>
<proteinExistence type="predicted"/>
<dbReference type="AlphaFoldDB" id="A0A3A4K9M7"/>